<protein>
    <submittedName>
        <fullName evidence="1">Uncharacterized protein</fullName>
    </submittedName>
</protein>
<dbReference type="OMA" id="TTLHYNE"/>
<organism evidence="1 2">
    <name type="scientific">Haplochromis burtoni</name>
    <name type="common">Burton's mouthbrooder</name>
    <name type="synonym">Chromis burtoni</name>
    <dbReference type="NCBI Taxonomy" id="8153"/>
    <lineage>
        <taxon>Eukaryota</taxon>
        <taxon>Metazoa</taxon>
        <taxon>Chordata</taxon>
        <taxon>Craniata</taxon>
        <taxon>Vertebrata</taxon>
        <taxon>Euteleostomi</taxon>
        <taxon>Actinopterygii</taxon>
        <taxon>Neopterygii</taxon>
        <taxon>Teleostei</taxon>
        <taxon>Neoteleostei</taxon>
        <taxon>Acanthomorphata</taxon>
        <taxon>Ovalentaria</taxon>
        <taxon>Cichlomorphae</taxon>
        <taxon>Cichliformes</taxon>
        <taxon>Cichlidae</taxon>
        <taxon>African cichlids</taxon>
        <taxon>Pseudocrenilabrinae</taxon>
        <taxon>Haplochromini</taxon>
        <taxon>Haplochromis</taxon>
    </lineage>
</organism>
<dbReference type="GeneTree" id="ENSGT01000000215515"/>
<dbReference type="GO" id="GO:0003676">
    <property type="term" value="F:nucleic acid binding"/>
    <property type="evidence" value="ECO:0007669"/>
    <property type="project" value="InterPro"/>
</dbReference>
<keyword evidence="2" id="KW-1185">Reference proteome</keyword>
<evidence type="ECO:0000313" key="2">
    <source>
        <dbReference type="Proteomes" id="UP000264840"/>
    </source>
</evidence>
<evidence type="ECO:0000313" key="1">
    <source>
        <dbReference type="Ensembl" id="ENSHBUP00000019917.1"/>
    </source>
</evidence>
<dbReference type="Gene3D" id="3.30.420.10">
    <property type="entry name" value="Ribonuclease H-like superfamily/Ribonuclease H"/>
    <property type="match status" value="1"/>
</dbReference>
<reference evidence="1" key="2">
    <citation type="submission" date="2025-09" db="UniProtKB">
        <authorList>
            <consortium name="Ensembl"/>
        </authorList>
    </citation>
    <scope>IDENTIFICATION</scope>
</reference>
<dbReference type="STRING" id="8153.ENSHBUP00000019917"/>
<dbReference type="AlphaFoldDB" id="A0A3Q3CDP1"/>
<proteinExistence type="predicted"/>
<dbReference type="InterPro" id="IPR036397">
    <property type="entry name" value="RNaseH_sf"/>
</dbReference>
<dbReference type="Proteomes" id="UP000264840">
    <property type="component" value="Unplaced"/>
</dbReference>
<accession>A0A3Q3CDP1</accession>
<sequence length="170" mass="19122">TKINIRKMEGLFNDINEVGTAVPKNTTLHYNELKSCSTCKVPLLKMACVQAHLKFASEQLNDSEKAWETVLRSEETKIKLSVQYDPKNTIPTFKHGIGSIILWPIDGTKYLKILDKKLLPSSLIIEVMTLIRLGHYIDGSSRIFVDKWKKPLEALGVTGKLDPNGQQLST</sequence>
<dbReference type="Ensembl" id="ENSHBUT00000035704.1">
    <property type="protein sequence ID" value="ENSHBUP00000019917.1"/>
    <property type="gene ID" value="ENSHBUG00000022148.1"/>
</dbReference>
<reference evidence="1" key="1">
    <citation type="submission" date="2025-08" db="UniProtKB">
        <authorList>
            <consortium name="Ensembl"/>
        </authorList>
    </citation>
    <scope>IDENTIFICATION</scope>
</reference>
<name>A0A3Q3CDP1_HAPBU</name>